<protein>
    <submittedName>
        <fullName evidence="3">Phosphatase PAP2 family protein</fullName>
    </submittedName>
</protein>
<evidence type="ECO:0000313" key="4">
    <source>
        <dbReference type="Proteomes" id="UP001154312"/>
    </source>
</evidence>
<keyword evidence="4" id="KW-1185">Reference proteome</keyword>
<feature type="domain" description="Phosphatidic acid phosphatase type 2/haloperoxidase" evidence="2">
    <location>
        <begin position="98"/>
        <end position="209"/>
    </location>
</feature>
<reference evidence="3" key="1">
    <citation type="submission" date="2022-02" db="EMBL/GenBank/DDBJ databases">
        <authorList>
            <person name="Leng L."/>
        </authorList>
    </citation>
    <scope>NUCLEOTIDE SEQUENCE</scope>
    <source>
        <strain evidence="3">JI</strain>
    </source>
</reference>
<feature type="transmembrane region" description="Helical" evidence="1">
    <location>
        <begin position="194"/>
        <end position="212"/>
    </location>
</feature>
<keyword evidence="1" id="KW-0472">Membrane</keyword>
<dbReference type="InterPro" id="IPR036938">
    <property type="entry name" value="PAP2/HPO_sf"/>
</dbReference>
<feature type="transmembrane region" description="Helical" evidence="1">
    <location>
        <begin position="139"/>
        <end position="160"/>
    </location>
</feature>
<dbReference type="PANTHER" id="PTHR14969">
    <property type="entry name" value="SPHINGOSINE-1-PHOSPHATE PHOSPHOHYDROLASE"/>
    <property type="match status" value="1"/>
</dbReference>
<sequence length="232" mass="26546">MKKRSRIKFYDKVNLLRSVFAIFVISITLFVELAKEIFIEGDTNHYEWFVLNCLQNISSPAMDKVMLFFTFLGSVEFYLITIPVILGVLVWRRRWHEFGVILFSVAGALVLNNLLKLAFHRVRPNLYFIKETGYSFPSGHAMITTVFYGIILFLVFPLVTSRVWRNILVALAIFFTIAIGASRIYLGVHYPSDVLGSYLAGLCWLAASIIIIKSPFRLRLNPRDTDAHGIGE</sequence>
<evidence type="ECO:0000256" key="1">
    <source>
        <dbReference type="SAM" id="Phobius"/>
    </source>
</evidence>
<keyword evidence="1" id="KW-1133">Transmembrane helix</keyword>
<dbReference type="SMART" id="SM00014">
    <property type="entry name" value="acidPPc"/>
    <property type="match status" value="1"/>
</dbReference>
<dbReference type="InterPro" id="IPR000326">
    <property type="entry name" value="PAP2/HPO"/>
</dbReference>
<feature type="transmembrane region" description="Helical" evidence="1">
    <location>
        <begin position="167"/>
        <end position="188"/>
    </location>
</feature>
<keyword evidence="1" id="KW-0812">Transmembrane</keyword>
<organism evidence="3 4">
    <name type="scientific">Pelotomaculum isophthalicicum JI</name>
    <dbReference type="NCBI Taxonomy" id="947010"/>
    <lineage>
        <taxon>Bacteria</taxon>
        <taxon>Bacillati</taxon>
        <taxon>Bacillota</taxon>
        <taxon>Clostridia</taxon>
        <taxon>Eubacteriales</taxon>
        <taxon>Desulfotomaculaceae</taxon>
        <taxon>Pelotomaculum</taxon>
    </lineage>
</organism>
<dbReference type="AlphaFoldDB" id="A0A9X4H381"/>
<feature type="transmembrane region" description="Helical" evidence="1">
    <location>
        <begin position="98"/>
        <end position="119"/>
    </location>
</feature>
<dbReference type="CDD" id="cd03392">
    <property type="entry name" value="PAP2_like_2"/>
    <property type="match status" value="1"/>
</dbReference>
<evidence type="ECO:0000259" key="2">
    <source>
        <dbReference type="SMART" id="SM00014"/>
    </source>
</evidence>
<comment type="caution">
    <text evidence="3">The sequence shown here is derived from an EMBL/GenBank/DDBJ whole genome shotgun (WGS) entry which is preliminary data.</text>
</comment>
<dbReference type="Gene3D" id="1.20.144.10">
    <property type="entry name" value="Phosphatidic acid phosphatase type 2/haloperoxidase"/>
    <property type="match status" value="2"/>
</dbReference>
<dbReference type="Pfam" id="PF01569">
    <property type="entry name" value="PAP2"/>
    <property type="match status" value="1"/>
</dbReference>
<evidence type="ECO:0000313" key="3">
    <source>
        <dbReference type="EMBL" id="MDF9409450.1"/>
    </source>
</evidence>
<dbReference type="EMBL" id="JAKOAV010000031">
    <property type="protein sequence ID" value="MDF9409450.1"/>
    <property type="molecule type" value="Genomic_DNA"/>
</dbReference>
<feature type="transmembrane region" description="Helical" evidence="1">
    <location>
        <begin position="65"/>
        <end position="91"/>
    </location>
</feature>
<gene>
    <name evidence="3" type="ORF">L7E55_13975</name>
</gene>
<dbReference type="Proteomes" id="UP001154312">
    <property type="component" value="Unassembled WGS sequence"/>
</dbReference>
<accession>A0A9X4H381</accession>
<name>A0A9X4H381_9FIRM</name>
<dbReference type="RefSeq" id="WP_277444916.1">
    <property type="nucleotide sequence ID" value="NZ_JAKOAV010000031.1"/>
</dbReference>
<dbReference type="PANTHER" id="PTHR14969:SF13">
    <property type="entry name" value="AT30094P"/>
    <property type="match status" value="1"/>
</dbReference>
<dbReference type="SUPFAM" id="SSF48317">
    <property type="entry name" value="Acid phosphatase/Vanadium-dependent haloperoxidase"/>
    <property type="match status" value="1"/>
</dbReference>
<proteinExistence type="predicted"/>